<keyword evidence="8 16" id="KW-0963">Cytoplasm</keyword>
<dbReference type="EMBL" id="JAHHQF010000037">
    <property type="protein sequence ID" value="MBT9281222.1"/>
    <property type="molecule type" value="Genomic_DNA"/>
</dbReference>
<organism evidence="19 20">
    <name type="scientific">Hydrogenibacillus schlegelii</name>
    <name type="common">Bacillus schlegelii</name>
    <dbReference type="NCBI Taxonomy" id="1484"/>
    <lineage>
        <taxon>Bacteria</taxon>
        <taxon>Bacillati</taxon>
        <taxon>Bacillota</taxon>
        <taxon>Bacilli</taxon>
        <taxon>Bacillales</taxon>
        <taxon>Bacillales Family X. Incertae Sedis</taxon>
        <taxon>Hydrogenibacillus</taxon>
    </lineage>
</organism>
<dbReference type="GO" id="GO:0005524">
    <property type="term" value="F:ATP binding"/>
    <property type="evidence" value="ECO:0007669"/>
    <property type="project" value="UniProtKB-KW"/>
</dbReference>
<comment type="pathway">
    <text evidence="3 16">Amino-acid biosynthesis; L-histidine biosynthesis; L-histidine from 5-phospho-alpha-D-ribose 1-diphosphate: step 1/9.</text>
</comment>
<dbReference type="InterPro" id="IPR018198">
    <property type="entry name" value="ATP_PRibTrfase_CS"/>
</dbReference>
<evidence type="ECO:0000259" key="18">
    <source>
        <dbReference type="Pfam" id="PF01634"/>
    </source>
</evidence>
<keyword evidence="13 16" id="KW-0067">ATP-binding</keyword>
<comment type="subunit">
    <text evidence="5 16">Heteromultimer composed of HisG and HisZ subunits.</text>
</comment>
<dbReference type="SUPFAM" id="SSF53850">
    <property type="entry name" value="Periplasmic binding protein-like II"/>
    <property type="match status" value="1"/>
</dbReference>
<dbReference type="FunFam" id="3.40.190.10:FF:000008">
    <property type="entry name" value="ATP phosphoribosyltransferase"/>
    <property type="match status" value="1"/>
</dbReference>
<evidence type="ECO:0000256" key="2">
    <source>
        <dbReference type="ARBA" id="ARBA00004496"/>
    </source>
</evidence>
<evidence type="ECO:0000313" key="19">
    <source>
        <dbReference type="EMBL" id="MBT9281222.1"/>
    </source>
</evidence>
<evidence type="ECO:0000256" key="5">
    <source>
        <dbReference type="ARBA" id="ARBA00011496"/>
    </source>
</evidence>
<sequence>MGASGRWDGLRIVLPKGRVLGEALQLLRAAKIGVPPEEEDSRRLIIDVGREASGAVGAPLQFILAKPVDVPIYVEDGAADLGIVGKDVLLELERDVYELLDLGIGACRLSVAGLGAPLPPTRSMPRVATKYPRTARRFFAARGEQVEIIALSGSIELAPLLGLAERIVDIVSTGRTLRENGLREFEVIAPITSRLIANRASLRLKADAVGRFQAALAAVVSSAGGTAGGGAPAASPADERGGPAARPDFAGDGARRGDADGAGVRPESAGDGAVLGRPFGR</sequence>
<dbReference type="HAMAP" id="MF_01018">
    <property type="entry name" value="HisG_Short"/>
    <property type="match status" value="1"/>
</dbReference>
<keyword evidence="12 16" id="KW-0547">Nucleotide-binding</keyword>
<proteinExistence type="inferred from homology"/>
<evidence type="ECO:0000256" key="13">
    <source>
        <dbReference type="ARBA" id="ARBA00022840"/>
    </source>
</evidence>
<feature type="region of interest" description="Disordered" evidence="17">
    <location>
        <begin position="223"/>
        <end position="281"/>
    </location>
</feature>
<gene>
    <name evidence="16" type="primary">hisG</name>
    <name evidence="19" type="ORF">KM312_00905</name>
</gene>
<evidence type="ECO:0000256" key="1">
    <source>
        <dbReference type="ARBA" id="ARBA00000915"/>
    </source>
</evidence>
<evidence type="ECO:0000256" key="3">
    <source>
        <dbReference type="ARBA" id="ARBA00004667"/>
    </source>
</evidence>
<evidence type="ECO:0000256" key="8">
    <source>
        <dbReference type="ARBA" id="ARBA00022490"/>
    </source>
</evidence>
<feature type="domain" description="ATP phosphoribosyltransferase catalytic" evidence="18">
    <location>
        <begin position="66"/>
        <end position="215"/>
    </location>
</feature>
<evidence type="ECO:0000256" key="7">
    <source>
        <dbReference type="ARBA" id="ARBA00020998"/>
    </source>
</evidence>
<dbReference type="Proteomes" id="UP000748108">
    <property type="component" value="Unassembled WGS sequence"/>
</dbReference>
<dbReference type="GO" id="GO:0005737">
    <property type="term" value="C:cytoplasm"/>
    <property type="evidence" value="ECO:0007669"/>
    <property type="project" value="UniProtKB-SubCell"/>
</dbReference>
<comment type="function">
    <text evidence="15 16">Catalyzes the condensation of ATP and 5-phosphoribose 1-diphosphate to form N'-(5'-phosphoribosyl)-ATP (PR-ATP). Has a crucial role in the pathway because the rate of histidine biosynthesis seems to be controlled primarily by regulation of HisG enzymatic activity.</text>
</comment>
<dbReference type="InterPro" id="IPR024893">
    <property type="entry name" value="ATP_PRibTrfase_HisG_short"/>
</dbReference>
<dbReference type="EC" id="2.4.2.17" evidence="6 16"/>
<feature type="compositionally biased region" description="Low complexity" evidence="17">
    <location>
        <begin position="232"/>
        <end position="252"/>
    </location>
</feature>
<evidence type="ECO:0000256" key="10">
    <source>
        <dbReference type="ARBA" id="ARBA00022676"/>
    </source>
</evidence>
<evidence type="ECO:0000256" key="14">
    <source>
        <dbReference type="ARBA" id="ARBA00023102"/>
    </source>
</evidence>
<dbReference type="Pfam" id="PF01634">
    <property type="entry name" value="HisG"/>
    <property type="match status" value="1"/>
</dbReference>
<dbReference type="InterPro" id="IPR001348">
    <property type="entry name" value="ATP_PRibTrfase_HisG"/>
</dbReference>
<comment type="catalytic activity">
    <reaction evidence="1 16">
        <text>1-(5-phospho-beta-D-ribosyl)-ATP + diphosphate = 5-phospho-alpha-D-ribose 1-diphosphate + ATP</text>
        <dbReference type="Rhea" id="RHEA:18473"/>
        <dbReference type="ChEBI" id="CHEBI:30616"/>
        <dbReference type="ChEBI" id="CHEBI:33019"/>
        <dbReference type="ChEBI" id="CHEBI:58017"/>
        <dbReference type="ChEBI" id="CHEBI:73183"/>
        <dbReference type="EC" id="2.4.2.17"/>
    </reaction>
</comment>
<dbReference type="CDD" id="cd13595">
    <property type="entry name" value="PBP2_HisGs"/>
    <property type="match status" value="1"/>
</dbReference>
<dbReference type="Gene3D" id="3.40.190.10">
    <property type="entry name" value="Periplasmic binding protein-like II"/>
    <property type="match status" value="2"/>
</dbReference>
<keyword evidence="14 16" id="KW-0368">Histidine biosynthesis</keyword>
<name>A0A947CUD5_HYDSH</name>
<evidence type="ECO:0000256" key="11">
    <source>
        <dbReference type="ARBA" id="ARBA00022679"/>
    </source>
</evidence>
<reference evidence="19" key="1">
    <citation type="journal article" date="2021" name="Microbiology">
        <title>Metagenomic Analysis of the Microbial Community in the Underground Coal Fire Area (Kemerovo Region, Russia) Revealed Predominance of Thermophilic Members of the Phyla Deinococcus-thermus, Aquificae, and Firmicutes.</title>
        <authorList>
            <person name="Kadnikov V."/>
            <person name="Mardanov A.V."/>
            <person name="Beletsky A.V."/>
            <person name="Karnachuk O.V."/>
            <person name="Ravin N.V."/>
        </authorList>
    </citation>
    <scope>NUCLEOTIDE SEQUENCE</scope>
    <source>
        <strain evidence="19">RBS10-49</strain>
    </source>
</reference>
<dbReference type="InterPro" id="IPR013820">
    <property type="entry name" value="ATP_PRibTrfase_cat"/>
</dbReference>
<evidence type="ECO:0000256" key="4">
    <source>
        <dbReference type="ARBA" id="ARBA00009489"/>
    </source>
</evidence>
<accession>A0A947CUD5</accession>
<dbReference type="PANTHER" id="PTHR21403:SF8">
    <property type="entry name" value="ATP PHOSPHORIBOSYLTRANSFERASE"/>
    <property type="match status" value="1"/>
</dbReference>
<evidence type="ECO:0000313" key="20">
    <source>
        <dbReference type="Proteomes" id="UP000748108"/>
    </source>
</evidence>
<evidence type="ECO:0000256" key="6">
    <source>
        <dbReference type="ARBA" id="ARBA00011946"/>
    </source>
</evidence>
<dbReference type="AlphaFoldDB" id="A0A947CUD5"/>
<evidence type="ECO:0000256" key="12">
    <source>
        <dbReference type="ARBA" id="ARBA00022741"/>
    </source>
</evidence>
<keyword evidence="11 16" id="KW-0808">Transferase</keyword>
<keyword evidence="9 16" id="KW-0028">Amino-acid biosynthesis</keyword>
<evidence type="ECO:0000256" key="15">
    <source>
        <dbReference type="ARBA" id="ARBA00024861"/>
    </source>
</evidence>
<dbReference type="PANTHER" id="PTHR21403">
    <property type="entry name" value="ATP PHOSPHORIBOSYLTRANSFERASE ATP-PRTASE"/>
    <property type="match status" value="1"/>
</dbReference>
<protein>
    <recommendedName>
        <fullName evidence="7 16">ATP phosphoribosyltransferase</fullName>
        <shortName evidence="16">ATP-PRT</shortName>
        <shortName evidence="16">ATP-PRTase</shortName>
        <ecNumber evidence="6 16">2.4.2.17</ecNumber>
    </recommendedName>
</protein>
<dbReference type="PROSITE" id="PS01316">
    <property type="entry name" value="ATP_P_PHORIBOSYLTR"/>
    <property type="match status" value="1"/>
</dbReference>
<comment type="domain">
    <text evidence="16">Lacks the C-terminal regulatory region which is replaced by HisZ.</text>
</comment>
<evidence type="ECO:0000256" key="9">
    <source>
        <dbReference type="ARBA" id="ARBA00022605"/>
    </source>
</evidence>
<comment type="subcellular location">
    <subcellularLocation>
        <location evidence="2 16">Cytoplasm</location>
    </subcellularLocation>
</comment>
<evidence type="ECO:0000256" key="16">
    <source>
        <dbReference type="HAMAP-Rule" id="MF_01018"/>
    </source>
</evidence>
<comment type="caution">
    <text evidence="19">The sequence shown here is derived from an EMBL/GenBank/DDBJ whole genome shotgun (WGS) entry which is preliminary data.</text>
</comment>
<dbReference type="NCBIfam" id="TIGR00070">
    <property type="entry name" value="hisG"/>
    <property type="match status" value="1"/>
</dbReference>
<evidence type="ECO:0000256" key="17">
    <source>
        <dbReference type="SAM" id="MobiDB-lite"/>
    </source>
</evidence>
<comment type="similarity">
    <text evidence="4 16">Belongs to the ATP phosphoribosyltransferase family. Short subfamily.</text>
</comment>
<dbReference type="GO" id="GO:0000105">
    <property type="term" value="P:L-histidine biosynthetic process"/>
    <property type="evidence" value="ECO:0007669"/>
    <property type="project" value="UniProtKB-UniRule"/>
</dbReference>
<dbReference type="GO" id="GO:0003879">
    <property type="term" value="F:ATP phosphoribosyltransferase activity"/>
    <property type="evidence" value="ECO:0007669"/>
    <property type="project" value="UniProtKB-UniRule"/>
</dbReference>
<keyword evidence="10 16" id="KW-0328">Glycosyltransferase</keyword>